<comment type="caution">
    <text evidence="2">The sequence shown here is derived from an EMBL/GenBank/DDBJ whole genome shotgun (WGS) entry which is preliminary data.</text>
</comment>
<name>A0A841CHH1_9PSEU</name>
<dbReference type="AlphaFoldDB" id="A0A841CHH1"/>
<dbReference type="Proteomes" id="UP000547510">
    <property type="component" value="Unassembled WGS sequence"/>
</dbReference>
<evidence type="ECO:0000256" key="1">
    <source>
        <dbReference type="SAM" id="MobiDB-lite"/>
    </source>
</evidence>
<evidence type="ECO:0000313" key="2">
    <source>
        <dbReference type="EMBL" id="MBB5955628.1"/>
    </source>
</evidence>
<sequence>MSPDTPGAAAAEQDASEDDTVTSATLRGLTEDLESDALDAPETLKRVWAGLCVARLLGLRLAASGLVRLQANAESVEHQLAHDLATTATFTREPLHLPTPAQPAPLHPEEVAEALEALVEFSATARRRMLASARLAAQWHDERVLRHDSLVMGELAAAWLGLRGSYRVDRRCPRP</sequence>
<evidence type="ECO:0000313" key="3">
    <source>
        <dbReference type="Proteomes" id="UP000547510"/>
    </source>
</evidence>
<gene>
    <name evidence="2" type="ORF">FHS29_002209</name>
</gene>
<dbReference type="EMBL" id="JACHJN010000003">
    <property type="protein sequence ID" value="MBB5955628.1"/>
    <property type="molecule type" value="Genomic_DNA"/>
</dbReference>
<proteinExistence type="predicted"/>
<protein>
    <submittedName>
        <fullName evidence="2">Uncharacterized protein</fullName>
    </submittedName>
</protein>
<organism evidence="2 3">
    <name type="scientific">Saccharothrix tamanrassetensis</name>
    <dbReference type="NCBI Taxonomy" id="1051531"/>
    <lineage>
        <taxon>Bacteria</taxon>
        <taxon>Bacillati</taxon>
        <taxon>Actinomycetota</taxon>
        <taxon>Actinomycetes</taxon>
        <taxon>Pseudonocardiales</taxon>
        <taxon>Pseudonocardiaceae</taxon>
        <taxon>Saccharothrix</taxon>
    </lineage>
</organism>
<dbReference type="RefSeq" id="WP_184690452.1">
    <property type="nucleotide sequence ID" value="NZ_JACHJN010000003.1"/>
</dbReference>
<accession>A0A841CHH1</accession>
<feature type="region of interest" description="Disordered" evidence="1">
    <location>
        <begin position="1"/>
        <end position="22"/>
    </location>
</feature>
<keyword evidence="3" id="KW-1185">Reference proteome</keyword>
<reference evidence="2 3" key="1">
    <citation type="submission" date="2020-08" db="EMBL/GenBank/DDBJ databases">
        <title>Genomic Encyclopedia of Type Strains, Phase III (KMG-III): the genomes of soil and plant-associated and newly described type strains.</title>
        <authorList>
            <person name="Whitman W."/>
        </authorList>
    </citation>
    <scope>NUCLEOTIDE SEQUENCE [LARGE SCALE GENOMIC DNA]</scope>
    <source>
        <strain evidence="2 3">CECT 8640</strain>
    </source>
</reference>